<dbReference type="PANTHER" id="PTHR34107">
    <property type="entry name" value="SLL0198 PROTEIN-RELATED"/>
    <property type="match status" value="1"/>
</dbReference>
<dbReference type="InterPro" id="IPR012296">
    <property type="entry name" value="Nuclease_put_TT1808"/>
</dbReference>
<name>A0A5K7XMZ6_9BACT</name>
<dbReference type="InterPro" id="IPR011335">
    <property type="entry name" value="Restrct_endonuc-II-like"/>
</dbReference>
<protein>
    <recommendedName>
        <fullName evidence="1">Putative restriction endonuclease domain-containing protein</fullName>
    </recommendedName>
</protein>
<dbReference type="SUPFAM" id="SSF52980">
    <property type="entry name" value="Restriction endonuclease-like"/>
    <property type="match status" value="1"/>
</dbReference>
<dbReference type="RefSeq" id="WP_152101341.1">
    <property type="nucleotide sequence ID" value="NZ_AP021861.1"/>
</dbReference>
<feature type="domain" description="Putative restriction endonuclease" evidence="1">
    <location>
        <begin position="35"/>
        <end position="203"/>
    </location>
</feature>
<dbReference type="Gene3D" id="3.90.1570.10">
    <property type="entry name" value="tt1808, chain A"/>
    <property type="match status" value="1"/>
</dbReference>
<evidence type="ECO:0000313" key="3">
    <source>
        <dbReference type="Proteomes" id="UP000326837"/>
    </source>
</evidence>
<dbReference type="AlphaFoldDB" id="A0A5K7XMZ6"/>
<evidence type="ECO:0000313" key="2">
    <source>
        <dbReference type="EMBL" id="BBO36103.1"/>
    </source>
</evidence>
<dbReference type="Proteomes" id="UP000326837">
    <property type="component" value="Chromosome"/>
</dbReference>
<keyword evidence="3" id="KW-1185">Reference proteome</keyword>
<proteinExistence type="predicted"/>
<dbReference type="Pfam" id="PF05685">
    <property type="entry name" value="Uma2"/>
    <property type="match status" value="1"/>
</dbReference>
<reference evidence="3" key="1">
    <citation type="submission" date="2019-10" db="EMBL/GenBank/DDBJ databases">
        <title>Lacipirellula parvula gen. nov., sp. nov., representing a lineage of planctomycetes widespread in freshwater anoxic habitats, and description of the family Lacipirellulaceae.</title>
        <authorList>
            <person name="Dedysh S.N."/>
            <person name="Kulichevskaya I.S."/>
            <person name="Beletsky A.V."/>
            <person name="Rakitin A.L."/>
            <person name="Mardanov A.V."/>
            <person name="Ivanova A.A."/>
            <person name="Saltykova V.X."/>
            <person name="Rijpstra W.I.C."/>
            <person name="Sinninghe Damste J.S."/>
            <person name="Ravin N.V."/>
        </authorList>
    </citation>
    <scope>NUCLEOTIDE SEQUENCE [LARGE SCALE GENOMIC DNA]</scope>
    <source>
        <strain evidence="3">PX69</strain>
    </source>
</reference>
<dbReference type="InterPro" id="IPR008538">
    <property type="entry name" value="Uma2"/>
</dbReference>
<dbReference type="PANTHER" id="PTHR34107:SF4">
    <property type="entry name" value="SLL1222 PROTEIN"/>
    <property type="match status" value="1"/>
</dbReference>
<accession>A0A5K7XMZ6</accession>
<sequence>MATVPPSPQFSAPVLGEPAWSIALLYPGQGYWDEQEYLDLALSSNQLIEYSDGFVEVLPMPTIEHQLIVRFLLDVFRLFVEPKDLGVVLFAPLPVWTRDRQYREPDLIYQSAENHAKSNRKYYKGADLVVEVVSDDAQSHARDYEQKLADYARAGIPEYWIVDPQAGTISVMTLAADKYETHGVFKASDEASSRLLDGLRVNVSDVFAAGKR</sequence>
<organism evidence="2 3">
    <name type="scientific">Lacipirellula parvula</name>
    <dbReference type="NCBI Taxonomy" id="2650471"/>
    <lineage>
        <taxon>Bacteria</taxon>
        <taxon>Pseudomonadati</taxon>
        <taxon>Planctomycetota</taxon>
        <taxon>Planctomycetia</taxon>
        <taxon>Pirellulales</taxon>
        <taxon>Lacipirellulaceae</taxon>
        <taxon>Lacipirellula</taxon>
    </lineage>
</organism>
<gene>
    <name evidence="2" type="ORF">PLANPX_5715</name>
</gene>
<dbReference type="CDD" id="cd06260">
    <property type="entry name" value="DUF820-like"/>
    <property type="match status" value="1"/>
</dbReference>
<dbReference type="KEGG" id="lpav:PLANPX_5715"/>
<dbReference type="EMBL" id="AP021861">
    <property type="protein sequence ID" value="BBO36103.1"/>
    <property type="molecule type" value="Genomic_DNA"/>
</dbReference>
<evidence type="ECO:0000259" key="1">
    <source>
        <dbReference type="Pfam" id="PF05685"/>
    </source>
</evidence>